<dbReference type="EMBL" id="ML213506">
    <property type="protein sequence ID" value="TFK54335.1"/>
    <property type="molecule type" value="Genomic_DNA"/>
</dbReference>
<dbReference type="GO" id="GO:0006508">
    <property type="term" value="P:proteolysis"/>
    <property type="evidence" value="ECO:0007669"/>
    <property type="project" value="UniProtKB-KW"/>
</dbReference>
<dbReference type="GO" id="GO:0008233">
    <property type="term" value="F:peptidase activity"/>
    <property type="evidence" value="ECO:0007669"/>
    <property type="project" value="UniProtKB-KW"/>
</dbReference>
<comment type="similarity">
    <text evidence="1">Belongs to the protease inhibitor I9 family.</text>
</comment>
<dbReference type="InterPro" id="IPR037045">
    <property type="entry name" value="S8pro/Inhibitor_I9_sf"/>
</dbReference>
<name>A0A5C3NBE1_9AGAM</name>
<accession>A0A5C3NBE1</accession>
<evidence type="ECO:0000259" key="2">
    <source>
        <dbReference type="Pfam" id="PF05922"/>
    </source>
</evidence>
<reference evidence="3 4" key="1">
    <citation type="journal article" date="2019" name="Nat. Ecol. Evol.">
        <title>Megaphylogeny resolves global patterns of mushroom evolution.</title>
        <authorList>
            <person name="Varga T."/>
            <person name="Krizsan K."/>
            <person name="Foldi C."/>
            <person name="Dima B."/>
            <person name="Sanchez-Garcia M."/>
            <person name="Sanchez-Ramirez S."/>
            <person name="Szollosi G.J."/>
            <person name="Szarkandi J.G."/>
            <person name="Papp V."/>
            <person name="Albert L."/>
            <person name="Andreopoulos W."/>
            <person name="Angelini C."/>
            <person name="Antonin V."/>
            <person name="Barry K.W."/>
            <person name="Bougher N.L."/>
            <person name="Buchanan P."/>
            <person name="Buyck B."/>
            <person name="Bense V."/>
            <person name="Catcheside P."/>
            <person name="Chovatia M."/>
            <person name="Cooper J."/>
            <person name="Damon W."/>
            <person name="Desjardin D."/>
            <person name="Finy P."/>
            <person name="Geml J."/>
            <person name="Haridas S."/>
            <person name="Hughes K."/>
            <person name="Justo A."/>
            <person name="Karasinski D."/>
            <person name="Kautmanova I."/>
            <person name="Kiss B."/>
            <person name="Kocsube S."/>
            <person name="Kotiranta H."/>
            <person name="LaButti K.M."/>
            <person name="Lechner B.E."/>
            <person name="Liimatainen K."/>
            <person name="Lipzen A."/>
            <person name="Lukacs Z."/>
            <person name="Mihaltcheva S."/>
            <person name="Morgado L.N."/>
            <person name="Niskanen T."/>
            <person name="Noordeloos M.E."/>
            <person name="Ohm R.A."/>
            <person name="Ortiz-Santana B."/>
            <person name="Ovrebo C."/>
            <person name="Racz N."/>
            <person name="Riley R."/>
            <person name="Savchenko A."/>
            <person name="Shiryaev A."/>
            <person name="Soop K."/>
            <person name="Spirin V."/>
            <person name="Szebenyi C."/>
            <person name="Tomsovsky M."/>
            <person name="Tulloss R.E."/>
            <person name="Uehling J."/>
            <person name="Grigoriev I.V."/>
            <person name="Vagvolgyi C."/>
            <person name="Papp T."/>
            <person name="Martin F.M."/>
            <person name="Miettinen O."/>
            <person name="Hibbett D.S."/>
            <person name="Nagy L.G."/>
        </authorList>
    </citation>
    <scope>NUCLEOTIDE SEQUENCE [LARGE SCALE GENOMIC DNA]</scope>
    <source>
        <strain evidence="3 4">OMC1185</strain>
    </source>
</reference>
<dbReference type="SUPFAM" id="SSF54897">
    <property type="entry name" value="Protease propeptides/inhibitors"/>
    <property type="match status" value="1"/>
</dbReference>
<organism evidence="3 4">
    <name type="scientific">Heliocybe sulcata</name>
    <dbReference type="NCBI Taxonomy" id="5364"/>
    <lineage>
        <taxon>Eukaryota</taxon>
        <taxon>Fungi</taxon>
        <taxon>Dikarya</taxon>
        <taxon>Basidiomycota</taxon>
        <taxon>Agaricomycotina</taxon>
        <taxon>Agaricomycetes</taxon>
        <taxon>Gloeophyllales</taxon>
        <taxon>Gloeophyllaceae</taxon>
        <taxon>Heliocybe</taxon>
    </lineage>
</organism>
<protein>
    <submittedName>
        <fullName evidence="3">Protease propeptide/inhibitor</fullName>
    </submittedName>
</protein>
<dbReference type="Gene3D" id="3.30.70.80">
    <property type="entry name" value="Peptidase S8 propeptide/proteinase inhibitor I9"/>
    <property type="match status" value="1"/>
</dbReference>
<dbReference type="PANTHER" id="PTHR28288:SF2">
    <property type="entry name" value="PROTEASE B INHIBITOR 2"/>
    <property type="match status" value="1"/>
</dbReference>
<sequence>MTGRYIVVFKQSASQEEIDKYAQDINSNGGEIKDRYDSIMKGFSATIPAQFLLQMQNSLQDGPIDYIEPDGVVTTQ</sequence>
<dbReference type="FunFam" id="3.30.70.80:FF:000005">
    <property type="entry name" value="Proteinase inhibitor I2B"/>
    <property type="match status" value="1"/>
</dbReference>
<proteinExistence type="inferred from homology"/>
<dbReference type="AlphaFoldDB" id="A0A5C3NBE1"/>
<dbReference type="GO" id="GO:0042144">
    <property type="term" value="P:vacuole fusion, non-autophagic"/>
    <property type="evidence" value="ECO:0007669"/>
    <property type="project" value="TreeGrafter"/>
</dbReference>
<dbReference type="Proteomes" id="UP000305948">
    <property type="component" value="Unassembled WGS sequence"/>
</dbReference>
<keyword evidence="3" id="KW-0378">Hydrolase</keyword>
<keyword evidence="4" id="KW-1185">Reference proteome</keyword>
<gene>
    <name evidence="3" type="ORF">OE88DRAFT_1654961</name>
</gene>
<dbReference type="OrthoDB" id="5518345at2759"/>
<feature type="domain" description="Inhibitor I9" evidence="2">
    <location>
        <begin position="4"/>
        <end position="75"/>
    </location>
</feature>
<dbReference type="PANTHER" id="PTHR28288">
    <property type="entry name" value="PROTEASE B INHIBITOR 2"/>
    <property type="match status" value="1"/>
</dbReference>
<evidence type="ECO:0000313" key="3">
    <source>
        <dbReference type="EMBL" id="TFK54335.1"/>
    </source>
</evidence>
<evidence type="ECO:0000313" key="4">
    <source>
        <dbReference type="Proteomes" id="UP000305948"/>
    </source>
</evidence>
<dbReference type="InterPro" id="IPR052471">
    <property type="entry name" value="PBI_I9"/>
</dbReference>
<evidence type="ECO:0000256" key="1">
    <source>
        <dbReference type="ARBA" id="ARBA00038069"/>
    </source>
</evidence>
<dbReference type="GO" id="GO:0004866">
    <property type="term" value="F:endopeptidase inhibitor activity"/>
    <property type="evidence" value="ECO:0007669"/>
    <property type="project" value="TreeGrafter"/>
</dbReference>
<dbReference type="InterPro" id="IPR010259">
    <property type="entry name" value="S8pro/Inhibitor_I9"/>
</dbReference>
<keyword evidence="3" id="KW-0645">Protease</keyword>
<dbReference type="Pfam" id="PF05922">
    <property type="entry name" value="Inhibitor_I9"/>
    <property type="match status" value="1"/>
</dbReference>